<dbReference type="AlphaFoldDB" id="A0A0A9CY04"/>
<feature type="region of interest" description="Disordered" evidence="1">
    <location>
        <begin position="48"/>
        <end position="67"/>
    </location>
</feature>
<evidence type="ECO:0000313" key="2">
    <source>
        <dbReference type="EMBL" id="JAD79303.1"/>
    </source>
</evidence>
<accession>A0A0A9CY04</accession>
<organism evidence="2">
    <name type="scientific">Arundo donax</name>
    <name type="common">Giant reed</name>
    <name type="synonym">Donax arundinaceus</name>
    <dbReference type="NCBI Taxonomy" id="35708"/>
    <lineage>
        <taxon>Eukaryota</taxon>
        <taxon>Viridiplantae</taxon>
        <taxon>Streptophyta</taxon>
        <taxon>Embryophyta</taxon>
        <taxon>Tracheophyta</taxon>
        <taxon>Spermatophyta</taxon>
        <taxon>Magnoliopsida</taxon>
        <taxon>Liliopsida</taxon>
        <taxon>Poales</taxon>
        <taxon>Poaceae</taxon>
        <taxon>PACMAD clade</taxon>
        <taxon>Arundinoideae</taxon>
        <taxon>Arundineae</taxon>
        <taxon>Arundo</taxon>
    </lineage>
</organism>
<reference evidence="2" key="1">
    <citation type="submission" date="2014-09" db="EMBL/GenBank/DDBJ databases">
        <authorList>
            <person name="Magalhaes I.L.F."/>
            <person name="Oliveira U."/>
            <person name="Santos F.R."/>
            <person name="Vidigal T.H.D.A."/>
            <person name="Brescovit A.D."/>
            <person name="Santos A.J."/>
        </authorList>
    </citation>
    <scope>NUCLEOTIDE SEQUENCE</scope>
    <source>
        <tissue evidence="2">Shoot tissue taken approximately 20 cm above the soil surface</tissue>
    </source>
</reference>
<name>A0A0A9CY04_ARUDO</name>
<sequence length="67" mass="7664">MGPSSVPPRYSHMRETLTEIVQCLPFRARSFSIVITIAFTSLTKRNLNAEPNRHPRTPPQLTRALPY</sequence>
<reference evidence="2" key="2">
    <citation type="journal article" date="2015" name="Data Brief">
        <title>Shoot transcriptome of the giant reed, Arundo donax.</title>
        <authorList>
            <person name="Barrero R.A."/>
            <person name="Guerrero F.D."/>
            <person name="Moolhuijzen P."/>
            <person name="Goolsby J.A."/>
            <person name="Tidwell J."/>
            <person name="Bellgard S.E."/>
            <person name="Bellgard M.I."/>
        </authorList>
    </citation>
    <scope>NUCLEOTIDE SEQUENCE</scope>
    <source>
        <tissue evidence="2">Shoot tissue taken approximately 20 cm above the soil surface</tissue>
    </source>
</reference>
<proteinExistence type="predicted"/>
<dbReference type="EMBL" id="GBRH01218592">
    <property type="protein sequence ID" value="JAD79303.1"/>
    <property type="molecule type" value="Transcribed_RNA"/>
</dbReference>
<evidence type="ECO:0000256" key="1">
    <source>
        <dbReference type="SAM" id="MobiDB-lite"/>
    </source>
</evidence>
<protein>
    <submittedName>
        <fullName evidence="2">Uncharacterized protein</fullName>
    </submittedName>
</protein>